<comment type="caution">
    <text evidence="2">The sequence shown here is derived from an EMBL/GenBank/DDBJ whole genome shotgun (WGS) entry which is preliminary data.</text>
</comment>
<dbReference type="PATRIC" id="fig|1121022.4.peg.1034"/>
<dbReference type="AlphaFoldDB" id="V4RRB5"/>
<evidence type="ECO:0008006" key="4">
    <source>
        <dbReference type="Google" id="ProtNLM"/>
    </source>
</evidence>
<keyword evidence="1" id="KW-1133">Transmembrane helix</keyword>
<dbReference type="Pfam" id="PF04964">
    <property type="entry name" value="Flp_Fap"/>
    <property type="match status" value="1"/>
</dbReference>
<organism evidence="2 3">
    <name type="scientific">Asticcacaulis benevestitus DSM 16100 = ATCC BAA-896</name>
    <dbReference type="NCBI Taxonomy" id="1121022"/>
    <lineage>
        <taxon>Bacteria</taxon>
        <taxon>Pseudomonadati</taxon>
        <taxon>Pseudomonadota</taxon>
        <taxon>Alphaproteobacteria</taxon>
        <taxon>Caulobacterales</taxon>
        <taxon>Caulobacteraceae</taxon>
        <taxon>Asticcacaulis</taxon>
    </lineage>
</organism>
<dbReference type="Proteomes" id="UP000017837">
    <property type="component" value="Unassembled WGS sequence"/>
</dbReference>
<evidence type="ECO:0000256" key="1">
    <source>
        <dbReference type="SAM" id="Phobius"/>
    </source>
</evidence>
<evidence type="ECO:0000313" key="2">
    <source>
        <dbReference type="EMBL" id="ESQ93718.1"/>
    </source>
</evidence>
<reference evidence="2 3" key="1">
    <citation type="journal article" date="2014" name="Nature">
        <title>Sequential evolution of bacterial morphology by co-option of a developmental regulator.</title>
        <authorList>
            <person name="Jiang C."/>
            <person name="Brown P.J."/>
            <person name="Ducret A."/>
            <person name="Brun Y.V."/>
        </authorList>
    </citation>
    <scope>NUCLEOTIDE SEQUENCE [LARGE SCALE GENOMIC DNA]</scope>
    <source>
        <strain evidence="2 3">DSM 16100</strain>
    </source>
</reference>
<evidence type="ECO:0000313" key="3">
    <source>
        <dbReference type="Proteomes" id="UP000017837"/>
    </source>
</evidence>
<feature type="transmembrane region" description="Helical" evidence="1">
    <location>
        <begin position="21"/>
        <end position="40"/>
    </location>
</feature>
<accession>V4RRB5</accession>
<keyword evidence="1" id="KW-0472">Membrane</keyword>
<sequence>MSLARLDRFWKDQSGATVIEYGLIAAIMFLTIVTACSAFGDSTTAMFQRISDEIDKVM</sequence>
<keyword evidence="1" id="KW-0812">Transmembrane</keyword>
<dbReference type="InterPro" id="IPR007047">
    <property type="entry name" value="Flp_Fap"/>
</dbReference>
<proteinExistence type="predicted"/>
<name>V4RRB5_9CAUL</name>
<dbReference type="STRING" id="1121022.GCA_000376105_02077"/>
<protein>
    <recommendedName>
        <fullName evidence="4">Flp family type IVb pilin</fullName>
    </recommendedName>
</protein>
<keyword evidence="3" id="KW-1185">Reference proteome</keyword>
<gene>
    <name evidence="2" type="ORF">ABENE_05200</name>
</gene>
<dbReference type="EMBL" id="AWGB01000007">
    <property type="protein sequence ID" value="ESQ93718.1"/>
    <property type="molecule type" value="Genomic_DNA"/>
</dbReference>